<keyword evidence="3" id="KW-1185">Reference proteome</keyword>
<feature type="transmembrane region" description="Helical" evidence="1">
    <location>
        <begin position="23"/>
        <end position="44"/>
    </location>
</feature>
<feature type="transmembrane region" description="Helical" evidence="1">
    <location>
        <begin position="51"/>
        <end position="70"/>
    </location>
</feature>
<keyword evidence="1" id="KW-0812">Transmembrane</keyword>
<sequence>MPGGPERSWAQRVPQGIALSRSVAVRASLFVFTLLAALAVRSVVMPRGGDLAAFALAAATFGALALAALAHERRQPAALSLEPDGIAAYDRSGRLLVRGRIVGCAQWASLLLIIAVMPHGGARLSRLLVAADALPAEAFRELAVRARHAAM</sequence>
<dbReference type="Proteomes" id="UP000235777">
    <property type="component" value="Unassembled WGS sequence"/>
</dbReference>
<accession>A0A2N7X1K3</accession>
<evidence type="ECO:0000256" key="1">
    <source>
        <dbReference type="SAM" id="Phobius"/>
    </source>
</evidence>
<comment type="caution">
    <text evidence="2">The sequence shown here is derived from an EMBL/GenBank/DDBJ whole genome shotgun (WGS) entry which is preliminary data.</text>
</comment>
<name>A0A2N7X1K3_9BURK</name>
<organism evidence="2 3">
    <name type="scientific">Trinickia symbiotica</name>
    <dbReference type="NCBI Taxonomy" id="863227"/>
    <lineage>
        <taxon>Bacteria</taxon>
        <taxon>Pseudomonadati</taxon>
        <taxon>Pseudomonadota</taxon>
        <taxon>Betaproteobacteria</taxon>
        <taxon>Burkholderiales</taxon>
        <taxon>Burkholderiaceae</taxon>
        <taxon>Trinickia</taxon>
    </lineage>
</organism>
<keyword evidence="1" id="KW-0472">Membrane</keyword>
<protein>
    <submittedName>
        <fullName evidence="2">Uncharacterized protein</fullName>
    </submittedName>
</protein>
<evidence type="ECO:0000313" key="3">
    <source>
        <dbReference type="Proteomes" id="UP000235777"/>
    </source>
</evidence>
<proteinExistence type="predicted"/>
<dbReference type="EMBL" id="PNYC01000010">
    <property type="protein sequence ID" value="PMS35643.1"/>
    <property type="molecule type" value="Genomic_DNA"/>
</dbReference>
<evidence type="ECO:0000313" key="2">
    <source>
        <dbReference type="EMBL" id="PMS35643.1"/>
    </source>
</evidence>
<gene>
    <name evidence="2" type="ORF">C0Z20_17305</name>
</gene>
<reference evidence="2 3" key="1">
    <citation type="submission" date="2018-01" db="EMBL/GenBank/DDBJ databases">
        <title>Whole genome analyses suggest that Burkholderia sensu lato contains two further novel genera in the rhizoxinica-symbiotica group Mycetohabitans gen. nov., and Trinickia gen. nov.: implications for the evolution of diazotrophy and nodulation in the Burkholderiaceae.</title>
        <authorList>
            <person name="Estrada-de los Santos P."/>
            <person name="Palmer M."/>
            <person name="Chavez-Ramirez B."/>
            <person name="Beukes C."/>
            <person name="Steenkamp E.T."/>
            <person name="Hirsch A.M."/>
            <person name="Manyaka P."/>
            <person name="Maluk M."/>
            <person name="Lafos M."/>
            <person name="Crook M."/>
            <person name="Gross E."/>
            <person name="Simon M.F."/>
            <person name="Bueno dos Reis Junior F."/>
            <person name="Poole P.S."/>
            <person name="Venter S.N."/>
            <person name="James E.K."/>
        </authorList>
    </citation>
    <scope>NUCLEOTIDE SEQUENCE [LARGE SCALE GENOMIC DNA]</scope>
    <source>
        <strain evidence="2 3">JPY 581</strain>
    </source>
</reference>
<keyword evidence="1" id="KW-1133">Transmembrane helix</keyword>
<dbReference type="STRING" id="863227.GCA_000373005_03006"/>
<dbReference type="AlphaFoldDB" id="A0A2N7X1K3"/>